<dbReference type="InterPro" id="IPR045338">
    <property type="entry name" value="DUF6535"/>
</dbReference>
<dbReference type="Pfam" id="PF20153">
    <property type="entry name" value="DUF6535"/>
    <property type="match status" value="1"/>
</dbReference>
<feature type="transmembrane region" description="Helical" evidence="2">
    <location>
        <begin position="223"/>
        <end position="241"/>
    </location>
</feature>
<protein>
    <recommendedName>
        <fullName evidence="3">DUF6535 domain-containing protein</fullName>
    </recommendedName>
</protein>
<feature type="transmembrane region" description="Helical" evidence="2">
    <location>
        <begin position="247"/>
        <end position="271"/>
    </location>
</feature>
<keyword evidence="5" id="KW-1185">Reference proteome</keyword>
<comment type="caution">
    <text evidence="4">The sequence shown here is derived from an EMBL/GenBank/DDBJ whole genome shotgun (WGS) entry which is preliminary data.</text>
</comment>
<dbReference type="Proteomes" id="UP001203297">
    <property type="component" value="Unassembled WGS sequence"/>
</dbReference>
<feature type="domain" description="DUF6535" evidence="3">
    <location>
        <begin position="70"/>
        <end position="240"/>
    </location>
</feature>
<keyword evidence="2" id="KW-1133">Transmembrane helix</keyword>
<keyword evidence="2" id="KW-0812">Transmembrane</keyword>
<reference evidence="4" key="1">
    <citation type="journal article" date="2022" name="New Phytol.">
        <title>Evolutionary transition to the ectomycorrhizal habit in the genomes of a hyperdiverse lineage of mushroom-forming fungi.</title>
        <authorList>
            <person name="Looney B."/>
            <person name="Miyauchi S."/>
            <person name="Morin E."/>
            <person name="Drula E."/>
            <person name="Courty P.E."/>
            <person name="Kohler A."/>
            <person name="Kuo A."/>
            <person name="LaButti K."/>
            <person name="Pangilinan J."/>
            <person name="Lipzen A."/>
            <person name="Riley R."/>
            <person name="Andreopoulos W."/>
            <person name="He G."/>
            <person name="Johnson J."/>
            <person name="Nolan M."/>
            <person name="Tritt A."/>
            <person name="Barry K.W."/>
            <person name="Grigoriev I.V."/>
            <person name="Nagy L.G."/>
            <person name="Hibbett D."/>
            <person name="Henrissat B."/>
            <person name="Matheny P.B."/>
            <person name="Labbe J."/>
            <person name="Martin F.M."/>
        </authorList>
    </citation>
    <scope>NUCLEOTIDE SEQUENCE</scope>
    <source>
        <strain evidence="4">BPL690</strain>
    </source>
</reference>
<evidence type="ECO:0000259" key="3">
    <source>
        <dbReference type="Pfam" id="PF20153"/>
    </source>
</evidence>
<evidence type="ECO:0000256" key="1">
    <source>
        <dbReference type="SAM" id="MobiDB-lite"/>
    </source>
</evidence>
<evidence type="ECO:0000313" key="4">
    <source>
        <dbReference type="EMBL" id="KAI0295582.1"/>
    </source>
</evidence>
<feature type="transmembrane region" description="Helical" evidence="2">
    <location>
        <begin position="96"/>
        <end position="113"/>
    </location>
</feature>
<keyword evidence="2" id="KW-0472">Membrane</keyword>
<evidence type="ECO:0000313" key="5">
    <source>
        <dbReference type="Proteomes" id="UP001203297"/>
    </source>
</evidence>
<feature type="compositionally biased region" description="Basic and acidic residues" evidence="1">
    <location>
        <begin position="12"/>
        <end position="24"/>
    </location>
</feature>
<sequence length="652" mass="72584">MTNPSPSLPDMYAKHRSDDPKLVQRQENPGPWAKDTLSYSVPMSPDLHPIEASVSLSKEQWLRSSNTDIWSEYNSYAERYDTRLVERWKGRVDSTLAFAGLFSVVITAFMVGVDGGLRRNSPELPFAQLYLQLAGQVNVTYLPTIPPTRPTTLDVASNVLWSLSLALCLACALGAILVQEWIQEYLRYSQCHSNPSTRARIRAYLFNGLNNYRFDQVVTTIPLLLHLAILLFGAGLVTYFLTLNNILAYTTLGAYFIIGTVYFFLTISPLIHLPSPFKSPITALLRCSLQLIQLSVLHIIRYPVSLVSPRTAFSRFRLPKVISACRERYRGGMIGALEQDLESAHPKMDAHSLRWALLSTADNTALESLITAIPGFLDSEPHRYPQYTIGHLLEDREVRLGWSIGRLLQTCESSSSSLEPHVRKGRAIACMRAVWCLTEKFAGTSSLYWDTLFGAETAEALSILKNDNDPCIALIAQCTTALAARSCLRELTNVAAWTQGKGPYWTSRARHLASFIGKLVEVSLPEKLESVARDGPLLNLASFLCAASRYVADADAVISFMVITTVKHLADGVRAGEASLDAQQLFVFEAFAPDTYDRLRGLLDPAAFRAVRFTVVNLHQELVTRVPMDLIAVDADVDQLAFQECEVDNRNL</sequence>
<organism evidence="4 5">
    <name type="scientific">Multifurca ochricompacta</name>
    <dbReference type="NCBI Taxonomy" id="376703"/>
    <lineage>
        <taxon>Eukaryota</taxon>
        <taxon>Fungi</taxon>
        <taxon>Dikarya</taxon>
        <taxon>Basidiomycota</taxon>
        <taxon>Agaricomycotina</taxon>
        <taxon>Agaricomycetes</taxon>
        <taxon>Russulales</taxon>
        <taxon>Russulaceae</taxon>
        <taxon>Multifurca</taxon>
    </lineage>
</organism>
<feature type="transmembrane region" description="Helical" evidence="2">
    <location>
        <begin position="159"/>
        <end position="178"/>
    </location>
</feature>
<feature type="region of interest" description="Disordered" evidence="1">
    <location>
        <begin position="1"/>
        <end position="32"/>
    </location>
</feature>
<accession>A0AAD4LYV8</accession>
<proteinExistence type="predicted"/>
<dbReference type="EMBL" id="WTXG01000057">
    <property type="protein sequence ID" value="KAI0295582.1"/>
    <property type="molecule type" value="Genomic_DNA"/>
</dbReference>
<dbReference type="AlphaFoldDB" id="A0AAD4LYV8"/>
<name>A0AAD4LYV8_9AGAM</name>
<gene>
    <name evidence="4" type="ORF">B0F90DRAFT_1750143</name>
</gene>
<evidence type="ECO:0000256" key="2">
    <source>
        <dbReference type="SAM" id="Phobius"/>
    </source>
</evidence>